<dbReference type="PANTHER" id="PTHR33050:SF7">
    <property type="entry name" value="RIBONUCLEASE H"/>
    <property type="match status" value="1"/>
</dbReference>
<dbReference type="OrthoDB" id="425619at2759"/>
<dbReference type="InterPro" id="IPR000477">
    <property type="entry name" value="RT_dom"/>
</dbReference>
<feature type="domain" description="Reverse transcriptase" evidence="2">
    <location>
        <begin position="106"/>
        <end position="289"/>
    </location>
</feature>
<gene>
    <name evidence="3" type="ORF">EZS28_004191</name>
</gene>
<name>A0A5J4X0F6_9EUKA</name>
<dbReference type="Gene3D" id="3.30.70.270">
    <property type="match status" value="1"/>
</dbReference>
<dbReference type="CDD" id="cd01647">
    <property type="entry name" value="RT_LTR"/>
    <property type="match status" value="1"/>
</dbReference>
<protein>
    <submittedName>
        <fullName evidence="3">Putative Transposon Ty3-G Gag-Pol polyprotein</fullName>
    </submittedName>
</protein>
<sequence>MPFCGGRGAKLDSPVSRQETQSQQELRVEPQNSQMEEKSEEIRGRLVRFREVRTTIGAEGQVMMGIMPFWTNENSKQILKNMSHPTQPRGNLLQYHLLLQEEICQKIVIQVNPLYIKLFSPTFCIPKRDGSYRQILNARATNEQTKKIHFKMISPFDVQQALLKDSYLTSIDIKSAFNHITVHPSLKPYLGFQVEDRSFVYIDMPFGLRLAPIVFTKTFQMAQAAIKKGLSSTILQYSDDILIINQNPLESSKETQLVKNQLQKFGWIIDNKKSEMEQMKEIRYLGLIWNMEEMIVKMPQDRQINLLYQLNLLNHQTQQRLEVQTRQLAKLIGKLQFLKFQFQLASFHQIKLNRLKDKAVHKRGWDSTLRFKHTILSELYWWYTTITQNNPLQLQIKIQQTAILTTDASRTGWGVELKLEQSELLQASTWKKSMNLRSSNQREARAILYALRKFKLQLAGIDQLAVQTDNQVAVMNLQRKASAAPLATTLRLIFQEAMQM</sequence>
<comment type="caution">
    <text evidence="3">The sequence shown here is derived from an EMBL/GenBank/DDBJ whole genome shotgun (WGS) entry which is preliminary data.</text>
</comment>
<dbReference type="PROSITE" id="PS50878">
    <property type="entry name" value="RT_POL"/>
    <property type="match status" value="1"/>
</dbReference>
<dbReference type="SUPFAM" id="SSF56672">
    <property type="entry name" value="DNA/RNA polymerases"/>
    <property type="match status" value="1"/>
</dbReference>
<dbReference type="Proteomes" id="UP000324800">
    <property type="component" value="Unassembled WGS sequence"/>
</dbReference>
<dbReference type="Pfam" id="PF00078">
    <property type="entry name" value="RVT_1"/>
    <property type="match status" value="1"/>
</dbReference>
<proteinExistence type="predicted"/>
<reference evidence="3 4" key="1">
    <citation type="submission" date="2019-03" db="EMBL/GenBank/DDBJ databases">
        <title>Single cell metagenomics reveals metabolic interactions within the superorganism composed of flagellate Streblomastix strix and complex community of Bacteroidetes bacteria on its surface.</title>
        <authorList>
            <person name="Treitli S.C."/>
            <person name="Kolisko M."/>
            <person name="Husnik F."/>
            <person name="Keeling P."/>
            <person name="Hampl V."/>
        </authorList>
    </citation>
    <scope>NUCLEOTIDE SEQUENCE [LARGE SCALE GENOMIC DNA]</scope>
    <source>
        <strain evidence="3">ST1C</strain>
    </source>
</reference>
<dbReference type="InterPro" id="IPR043128">
    <property type="entry name" value="Rev_trsase/Diguanyl_cyclase"/>
</dbReference>
<dbReference type="AlphaFoldDB" id="A0A5J4X0F6"/>
<dbReference type="PANTHER" id="PTHR33050">
    <property type="entry name" value="REVERSE TRANSCRIPTASE DOMAIN-CONTAINING PROTEIN"/>
    <property type="match status" value="1"/>
</dbReference>
<accession>A0A5J4X0F6</accession>
<evidence type="ECO:0000313" key="3">
    <source>
        <dbReference type="EMBL" id="KAA6400282.1"/>
    </source>
</evidence>
<dbReference type="EMBL" id="SNRW01000588">
    <property type="protein sequence ID" value="KAA6400282.1"/>
    <property type="molecule type" value="Genomic_DNA"/>
</dbReference>
<organism evidence="3 4">
    <name type="scientific">Streblomastix strix</name>
    <dbReference type="NCBI Taxonomy" id="222440"/>
    <lineage>
        <taxon>Eukaryota</taxon>
        <taxon>Metamonada</taxon>
        <taxon>Preaxostyla</taxon>
        <taxon>Oxymonadida</taxon>
        <taxon>Streblomastigidae</taxon>
        <taxon>Streblomastix</taxon>
    </lineage>
</organism>
<evidence type="ECO:0000256" key="1">
    <source>
        <dbReference type="SAM" id="MobiDB-lite"/>
    </source>
</evidence>
<evidence type="ECO:0000259" key="2">
    <source>
        <dbReference type="PROSITE" id="PS50878"/>
    </source>
</evidence>
<dbReference type="Gene3D" id="3.10.10.10">
    <property type="entry name" value="HIV Type 1 Reverse Transcriptase, subunit A, domain 1"/>
    <property type="match status" value="1"/>
</dbReference>
<dbReference type="InterPro" id="IPR052055">
    <property type="entry name" value="Hepadnavirus_pol/RT"/>
</dbReference>
<feature type="region of interest" description="Disordered" evidence="1">
    <location>
        <begin position="1"/>
        <end position="40"/>
    </location>
</feature>
<dbReference type="CDD" id="cd09275">
    <property type="entry name" value="RNase_HI_RT_DIRS1"/>
    <property type="match status" value="1"/>
</dbReference>
<dbReference type="InterPro" id="IPR043502">
    <property type="entry name" value="DNA/RNA_pol_sf"/>
</dbReference>
<evidence type="ECO:0000313" key="4">
    <source>
        <dbReference type="Proteomes" id="UP000324800"/>
    </source>
</evidence>
<feature type="compositionally biased region" description="Polar residues" evidence="1">
    <location>
        <begin position="15"/>
        <end position="34"/>
    </location>
</feature>